<dbReference type="SUPFAM" id="SSF50978">
    <property type="entry name" value="WD40 repeat-like"/>
    <property type="match status" value="1"/>
</dbReference>
<evidence type="ECO:0000256" key="1">
    <source>
        <dbReference type="ARBA" id="ARBA00022574"/>
    </source>
</evidence>
<dbReference type="Pfam" id="PF00400">
    <property type="entry name" value="WD40"/>
    <property type="match status" value="4"/>
</dbReference>
<dbReference type="InterPro" id="IPR036322">
    <property type="entry name" value="WD40_repeat_dom_sf"/>
</dbReference>
<dbReference type="GO" id="GO:0000445">
    <property type="term" value="C:THO complex part of transcription export complex"/>
    <property type="evidence" value="ECO:0007669"/>
    <property type="project" value="TreeGrafter"/>
</dbReference>
<name>A0A167B7F0_COLIC</name>
<evidence type="ECO:0000256" key="4">
    <source>
        <dbReference type="PROSITE-ProRule" id="PRU00221"/>
    </source>
</evidence>
<dbReference type="Proteomes" id="UP000076584">
    <property type="component" value="Unassembled WGS sequence"/>
</dbReference>
<dbReference type="EMBL" id="LFIW01001783">
    <property type="protein sequence ID" value="KZL80981.1"/>
    <property type="molecule type" value="Genomic_DNA"/>
</dbReference>
<proteinExistence type="inferred from homology"/>
<organism evidence="6 7">
    <name type="scientific">Colletotrichum incanum</name>
    <name type="common">Soybean anthracnose fungus</name>
    <dbReference type="NCBI Taxonomy" id="1573173"/>
    <lineage>
        <taxon>Eukaryota</taxon>
        <taxon>Fungi</taxon>
        <taxon>Dikarya</taxon>
        <taxon>Ascomycota</taxon>
        <taxon>Pezizomycotina</taxon>
        <taxon>Sordariomycetes</taxon>
        <taxon>Hypocreomycetidae</taxon>
        <taxon>Glomerellales</taxon>
        <taxon>Glomerellaceae</taxon>
        <taxon>Colletotrichum</taxon>
        <taxon>Colletotrichum spaethianum species complex</taxon>
    </lineage>
</organism>
<dbReference type="PANTHER" id="PTHR22839">
    <property type="entry name" value="THO COMPLEX SUBUNIT 3 THO3"/>
    <property type="match status" value="1"/>
</dbReference>
<feature type="repeat" description="WD" evidence="4">
    <location>
        <begin position="49"/>
        <end position="81"/>
    </location>
</feature>
<protein>
    <submittedName>
        <fullName evidence="6">Wd domain-containing protein</fullName>
    </submittedName>
</protein>
<dbReference type="PROSITE" id="PS50082">
    <property type="entry name" value="WD_REPEATS_2"/>
    <property type="match status" value="3"/>
</dbReference>
<feature type="repeat" description="WD" evidence="4">
    <location>
        <begin position="229"/>
        <end position="261"/>
    </location>
</feature>
<dbReference type="PROSITE" id="PS50294">
    <property type="entry name" value="WD_REPEATS_REGION"/>
    <property type="match status" value="3"/>
</dbReference>
<comment type="caution">
    <text evidence="6">The sequence shown here is derived from an EMBL/GenBank/DDBJ whole genome shotgun (WGS) entry which is preliminary data.</text>
</comment>
<comment type="similarity">
    <text evidence="3">Belongs to the THOC3 family.</text>
</comment>
<feature type="non-terminal residue" evidence="6">
    <location>
        <position position="1"/>
    </location>
</feature>
<dbReference type="InterPro" id="IPR020472">
    <property type="entry name" value="WD40_PAC1"/>
</dbReference>
<dbReference type="STRING" id="1573173.A0A167B7F0"/>
<dbReference type="Gene3D" id="2.130.10.10">
    <property type="entry name" value="YVTN repeat-like/Quinoprotein amine dehydrogenase"/>
    <property type="match status" value="2"/>
</dbReference>
<dbReference type="GO" id="GO:0006406">
    <property type="term" value="P:mRNA export from nucleus"/>
    <property type="evidence" value="ECO:0007669"/>
    <property type="project" value="InterPro"/>
</dbReference>
<reference evidence="6 7" key="1">
    <citation type="submission" date="2015-06" db="EMBL/GenBank/DDBJ databases">
        <title>Survival trade-offs in plant roots during colonization by closely related pathogenic and mutualistic fungi.</title>
        <authorList>
            <person name="Hacquard S."/>
            <person name="Kracher B."/>
            <person name="Hiruma K."/>
            <person name="Weinman A."/>
            <person name="Muench P."/>
            <person name="Garrido Oter R."/>
            <person name="Ver Loren van Themaat E."/>
            <person name="Dallerey J.-F."/>
            <person name="Damm U."/>
            <person name="Henrissat B."/>
            <person name="Lespinet O."/>
            <person name="Thon M."/>
            <person name="Kemen E."/>
            <person name="McHardy A.C."/>
            <person name="Schulze-Lefert P."/>
            <person name="O'Connell R.J."/>
        </authorList>
    </citation>
    <scope>NUCLEOTIDE SEQUENCE [LARGE SCALE GENOMIC DNA]</scope>
    <source>
        <strain evidence="6 7">MAFF 238704</strain>
    </source>
</reference>
<accession>A0A167B7F0</accession>
<keyword evidence="7" id="KW-1185">Reference proteome</keyword>
<evidence type="ECO:0000256" key="2">
    <source>
        <dbReference type="ARBA" id="ARBA00022737"/>
    </source>
</evidence>
<dbReference type="AlphaFoldDB" id="A0A167B7F0"/>
<keyword evidence="1 4" id="KW-0853">WD repeat</keyword>
<dbReference type="InterPro" id="IPR015943">
    <property type="entry name" value="WD40/YVTN_repeat-like_dom_sf"/>
</dbReference>
<dbReference type="InterPro" id="IPR019775">
    <property type="entry name" value="WD40_repeat_CS"/>
</dbReference>
<dbReference type="InterPro" id="IPR040132">
    <property type="entry name" value="Tex1/THOC3"/>
</dbReference>
<feature type="repeat" description="WD" evidence="4">
    <location>
        <begin position="93"/>
        <end position="135"/>
    </location>
</feature>
<dbReference type="SMART" id="SM00320">
    <property type="entry name" value="WD40"/>
    <property type="match status" value="6"/>
</dbReference>
<gene>
    <name evidence="6" type="ORF">CI238_09245</name>
</gene>
<evidence type="ECO:0000256" key="5">
    <source>
        <dbReference type="SAM" id="MobiDB-lite"/>
    </source>
</evidence>
<evidence type="ECO:0000256" key="3">
    <source>
        <dbReference type="ARBA" id="ARBA00046343"/>
    </source>
</evidence>
<evidence type="ECO:0000313" key="7">
    <source>
        <dbReference type="Proteomes" id="UP000076584"/>
    </source>
</evidence>
<sequence length="350" mass="38175">LSSPRRRHNDSSSSTAIMAPPRTRLSLSKERFPAYLANLKSQPYHDPSSSSRGQTIRSIAWNPLGTLVATGSSDKNLRVWNPEKPNVRFSTDLKGHSAAIEKVAFNPVKDAELCSVSNDGVVKFWDVRSKTCINEIKGLGDAFTLVWAPDGQSLVVGNKADNIFVLSPTQSTPLASHQQPTQTNQIAFCWSGEKIFLTTGEGRTRILTYPDFKPAFQFNDGDEPKEFALNGHTSSCLSVELQPTGRYLATGGSDSIISLWDTTDWICQRTITSMIGPVRSISFTFDGNFLVGGSDEGSGLDIRHTESGDPVHTFKTAGPCPVVSWAPTKYCLAYSDLGILRIVGVDAEKK</sequence>
<dbReference type="PANTHER" id="PTHR22839:SF0">
    <property type="entry name" value="THO COMPLEX SUBUNIT 3"/>
    <property type="match status" value="1"/>
</dbReference>
<dbReference type="FunFam" id="2.130.10.10:FF:000870">
    <property type="entry name" value="WD repeat-containing protein"/>
    <property type="match status" value="1"/>
</dbReference>
<evidence type="ECO:0000313" key="6">
    <source>
        <dbReference type="EMBL" id="KZL80981.1"/>
    </source>
</evidence>
<dbReference type="PROSITE" id="PS00678">
    <property type="entry name" value="WD_REPEATS_1"/>
    <property type="match status" value="1"/>
</dbReference>
<dbReference type="InterPro" id="IPR001680">
    <property type="entry name" value="WD40_rpt"/>
</dbReference>
<feature type="region of interest" description="Disordered" evidence="5">
    <location>
        <begin position="1"/>
        <end position="23"/>
    </location>
</feature>
<dbReference type="PRINTS" id="PR00320">
    <property type="entry name" value="GPROTEINBRPT"/>
</dbReference>
<keyword evidence="2" id="KW-0677">Repeat</keyword>